<keyword evidence="4" id="KW-1185">Reference proteome</keyword>
<organism evidence="3 4">
    <name type="scientific">Bacillus carboniphilus</name>
    <dbReference type="NCBI Taxonomy" id="86663"/>
    <lineage>
        <taxon>Bacteria</taxon>
        <taxon>Bacillati</taxon>
        <taxon>Bacillota</taxon>
        <taxon>Bacilli</taxon>
        <taxon>Bacillales</taxon>
        <taxon>Bacillaceae</taxon>
        <taxon>Bacillus</taxon>
    </lineage>
</organism>
<dbReference type="Proteomes" id="UP001197974">
    <property type="component" value="Chromosome"/>
</dbReference>
<evidence type="ECO:0000256" key="1">
    <source>
        <dbReference type="ARBA" id="ARBA00008950"/>
    </source>
</evidence>
<dbReference type="Gene3D" id="3.60.21.10">
    <property type="match status" value="1"/>
</dbReference>
<dbReference type="InterPro" id="IPR011152">
    <property type="entry name" value="Pesterase_MJ0912"/>
</dbReference>
<sequence>MDRIAIISDIHGNLPALTSVLNDIRAKDIETIYCLGDIVGKGPNPKQAIKEVQKNASKIVQGNWDDMMTMDIEDTAIKWQQSQLSIEERQWLKSLPFSIELWISGNLMRLFHASPFSVHKRIQPWDSIEKRLSMFNQTDKTVNHFGVPNVIGYGDVHNAYLQNFSHKSLFNVGSVGNPLEIPQASYCIVEGAYQSRKNDSFSIQFIRVPYPIEETIQLTKASDMPEKEKEAFIKELKTAKYRGLK</sequence>
<gene>
    <name evidence="3" type="ORF">LC087_02750</name>
</gene>
<accession>A0ABY9JXT4</accession>
<name>A0ABY9JXT4_9BACI</name>
<dbReference type="PANTHER" id="PTHR42850:SF2">
    <property type="entry name" value="BLL5683 PROTEIN"/>
    <property type="match status" value="1"/>
</dbReference>
<evidence type="ECO:0000259" key="2">
    <source>
        <dbReference type="Pfam" id="PF12850"/>
    </source>
</evidence>
<dbReference type="SUPFAM" id="SSF56300">
    <property type="entry name" value="Metallo-dependent phosphatases"/>
    <property type="match status" value="1"/>
</dbReference>
<dbReference type="Pfam" id="PF12850">
    <property type="entry name" value="Metallophos_2"/>
    <property type="match status" value="1"/>
</dbReference>
<evidence type="ECO:0000313" key="4">
    <source>
        <dbReference type="Proteomes" id="UP001197974"/>
    </source>
</evidence>
<feature type="domain" description="Calcineurin-like phosphoesterase" evidence="2">
    <location>
        <begin position="3"/>
        <end position="190"/>
    </location>
</feature>
<evidence type="ECO:0000313" key="3">
    <source>
        <dbReference type="EMBL" id="WLR43143.1"/>
    </source>
</evidence>
<dbReference type="PANTHER" id="PTHR42850">
    <property type="entry name" value="METALLOPHOSPHOESTERASE"/>
    <property type="match status" value="1"/>
</dbReference>
<dbReference type="CDD" id="cd00838">
    <property type="entry name" value="MPP_superfamily"/>
    <property type="match status" value="1"/>
</dbReference>
<dbReference type="EMBL" id="CP129013">
    <property type="protein sequence ID" value="WLR43143.1"/>
    <property type="molecule type" value="Genomic_DNA"/>
</dbReference>
<comment type="similarity">
    <text evidence="1">Belongs to the metallophosphoesterase superfamily. YfcE family.</text>
</comment>
<protein>
    <submittedName>
        <fullName evidence="3">Metallophosphoesterase family protein</fullName>
    </submittedName>
</protein>
<reference evidence="3 4" key="1">
    <citation type="submission" date="2023-06" db="EMBL/GenBank/DDBJ databases">
        <title>Five Gram-positive bacteria isolated from mangrove sediments in Shenzhen, Guangdong, China.</title>
        <authorList>
            <person name="Yu S."/>
            <person name="Zheng W."/>
            <person name="Huang Y."/>
        </authorList>
    </citation>
    <scope>NUCLEOTIDE SEQUENCE [LARGE SCALE GENOMIC DNA]</scope>
    <source>
        <strain evidence="3 4">SaN35-3</strain>
    </source>
</reference>
<dbReference type="InterPro" id="IPR029052">
    <property type="entry name" value="Metallo-depent_PP-like"/>
</dbReference>
<proteinExistence type="inferred from homology"/>
<dbReference type="RefSeq" id="WP_226538966.1">
    <property type="nucleotide sequence ID" value="NZ_CP129013.1"/>
</dbReference>
<dbReference type="PIRSF" id="PIRSF000883">
    <property type="entry name" value="Pesterase_MJ0912"/>
    <property type="match status" value="1"/>
</dbReference>
<dbReference type="InterPro" id="IPR050126">
    <property type="entry name" value="Ap4A_hydrolase"/>
</dbReference>
<dbReference type="InterPro" id="IPR024654">
    <property type="entry name" value="Calcineurin-like_PHP_lpxH"/>
</dbReference>